<protein>
    <submittedName>
        <fullName evidence="5">Penicillin acylase family protein</fullName>
    </submittedName>
</protein>
<organism evidence="5 6">
    <name type="scientific">Tumebacillus lacus</name>
    <dbReference type="NCBI Taxonomy" id="2995335"/>
    <lineage>
        <taxon>Bacteria</taxon>
        <taxon>Bacillati</taxon>
        <taxon>Bacillota</taxon>
        <taxon>Bacilli</taxon>
        <taxon>Bacillales</taxon>
        <taxon>Alicyclobacillaceae</taxon>
        <taxon>Tumebacillus</taxon>
    </lineage>
</organism>
<accession>A0ABT3X1Q9</accession>
<dbReference type="RefSeq" id="WP_267152094.1">
    <property type="nucleotide sequence ID" value="NZ_JAPMLT010000007.1"/>
</dbReference>
<dbReference type="InterPro" id="IPR002692">
    <property type="entry name" value="S45"/>
</dbReference>
<keyword evidence="6" id="KW-1185">Reference proteome</keyword>
<feature type="region of interest" description="Disordered" evidence="4">
    <location>
        <begin position="802"/>
        <end position="822"/>
    </location>
</feature>
<dbReference type="Gene3D" id="1.10.1400.10">
    <property type="match status" value="1"/>
</dbReference>
<keyword evidence="2" id="KW-0378">Hydrolase</keyword>
<dbReference type="InterPro" id="IPR043147">
    <property type="entry name" value="Penicillin_amidase_A-knob"/>
</dbReference>
<evidence type="ECO:0000256" key="3">
    <source>
        <dbReference type="ARBA" id="ARBA00023145"/>
    </source>
</evidence>
<dbReference type="CDD" id="cd03747">
    <property type="entry name" value="Ntn_PGA_like"/>
    <property type="match status" value="1"/>
</dbReference>
<evidence type="ECO:0000313" key="6">
    <source>
        <dbReference type="Proteomes" id="UP001208017"/>
    </source>
</evidence>
<evidence type="ECO:0000256" key="1">
    <source>
        <dbReference type="ARBA" id="ARBA00006586"/>
    </source>
</evidence>
<reference evidence="5 6" key="1">
    <citation type="submission" date="2022-11" db="EMBL/GenBank/DDBJ databases">
        <title>Study of microbial diversity in lake waters.</title>
        <authorList>
            <person name="Zhang J."/>
        </authorList>
    </citation>
    <scope>NUCLEOTIDE SEQUENCE [LARGE SCALE GENOMIC DNA]</scope>
    <source>
        <strain evidence="5 6">DT12</strain>
    </source>
</reference>
<dbReference type="PANTHER" id="PTHR34218:SF4">
    <property type="entry name" value="ACYL-HOMOSERINE LACTONE ACYLASE QUIP"/>
    <property type="match status" value="1"/>
</dbReference>
<dbReference type="InterPro" id="IPR014395">
    <property type="entry name" value="Pen/GL7ACA/AHL_acylase"/>
</dbReference>
<feature type="compositionally biased region" description="Basic and acidic residues" evidence="4">
    <location>
        <begin position="802"/>
        <end position="812"/>
    </location>
</feature>
<name>A0ABT3X1Q9_9BACL</name>
<proteinExistence type="inferred from homology"/>
<evidence type="ECO:0000256" key="2">
    <source>
        <dbReference type="ARBA" id="ARBA00022801"/>
    </source>
</evidence>
<dbReference type="Gene3D" id="1.10.439.10">
    <property type="entry name" value="Penicillin Amidohydrolase, domain 1"/>
    <property type="match status" value="1"/>
</dbReference>
<dbReference type="InterPro" id="IPR023343">
    <property type="entry name" value="Penicillin_amidase_dom1"/>
</dbReference>
<dbReference type="InterPro" id="IPR043146">
    <property type="entry name" value="Penicillin_amidase_N_B-knob"/>
</dbReference>
<dbReference type="SUPFAM" id="SSF56235">
    <property type="entry name" value="N-terminal nucleophile aminohydrolases (Ntn hydrolases)"/>
    <property type="match status" value="1"/>
</dbReference>
<dbReference type="Gene3D" id="3.60.20.10">
    <property type="entry name" value="Glutamine Phosphoribosylpyrophosphate, subunit 1, domain 1"/>
    <property type="match status" value="1"/>
</dbReference>
<dbReference type="Proteomes" id="UP001208017">
    <property type="component" value="Unassembled WGS sequence"/>
</dbReference>
<keyword evidence="3" id="KW-0865">Zymogen</keyword>
<dbReference type="PIRSF" id="PIRSF001227">
    <property type="entry name" value="Pen_acylase"/>
    <property type="match status" value="1"/>
</dbReference>
<dbReference type="Gene3D" id="2.30.120.10">
    <property type="match status" value="1"/>
</dbReference>
<dbReference type="InterPro" id="IPR029055">
    <property type="entry name" value="Ntn_hydrolases_N"/>
</dbReference>
<dbReference type="EMBL" id="JAPMLT010000007">
    <property type="protein sequence ID" value="MCX7570845.1"/>
    <property type="molecule type" value="Genomic_DNA"/>
</dbReference>
<dbReference type="Pfam" id="PF01804">
    <property type="entry name" value="Penicil_amidase"/>
    <property type="match status" value="1"/>
</dbReference>
<dbReference type="PANTHER" id="PTHR34218">
    <property type="entry name" value="PEPTIDASE S45 PENICILLIN AMIDASE"/>
    <property type="match status" value="1"/>
</dbReference>
<evidence type="ECO:0000256" key="4">
    <source>
        <dbReference type="SAM" id="MobiDB-lite"/>
    </source>
</evidence>
<sequence>MSSSSSTALSQPAPRPKRRRWVRVLLAVLLVLILVTSSAVGAGHWLLRQSLPVTQGELTVNGLAAPVTVWRSENGVPHIEAESDADLFFAQGYVTAQDRLFQMDLSRRQASGELSEVVGAKALDRDKFFRTFGLRRAAVASWDSYSPEAKRVLEAYAAGVNAYMEAAKATQTLPVEFKLLGYEPKPWTPTDSLTIGKYMAFDLGGHWESQVFRYYLVQNFSEEKALDLFPTYPKDAPTILPAVQETKLALGDSFDEAVIPNEFNGSNNWVIAGSLTESGKPILADDPHLGLATPAIWYETHLKSDQTNVSGVIFAGVPGIILGRNERVAWGVTNVGPDVQDVYIEKRNPANPNEFEYNGKWEAAQVIEEEIRVKDGDPVPYQITVTRHGPVISEFAHHDKPGTALALKWTALQPSTELEAVLDFAKAKDWEEFKNALTAFHTPAQNFVFASTDGTIAYRANGLIPIRKKGDSSMPVPGWTDEYEWTGFIPWDELPTSVNPKQGYIATANNKVTPDDYPYHISNLWAQPYRQKRIAAFIEAAAKRGKINVESVKQLQHDAMNLQADELLPILLIQLELVPVDSLRLIDLEAKQMLRLWIYGESSVGPLKDDPDQAGPLLFNLWMTQIADEIFLPEIDADLYKMFEGRGNTVDGMIRDAADGKESIWLKEKGGLSQVALASFQKTVDKVVALQGGHTKKWNWGDFHQVQFQHPLASVEPLDLLFNPEPLAVGGSKVTVGAAGYNSITGEVNHGASWRTVNDLSDLTRTHNVVGPGQSGHVLSPWYDDQAEAWAYGGYHITSTRPDEYQSSEHKLVLKPSTPSHK</sequence>
<gene>
    <name evidence="5" type="ORF">OS242_12835</name>
</gene>
<comment type="caution">
    <text evidence="5">The sequence shown here is derived from an EMBL/GenBank/DDBJ whole genome shotgun (WGS) entry which is preliminary data.</text>
</comment>
<evidence type="ECO:0000313" key="5">
    <source>
        <dbReference type="EMBL" id="MCX7570845.1"/>
    </source>
</evidence>
<comment type="similarity">
    <text evidence="1">Belongs to the peptidase S45 family.</text>
</comment>